<evidence type="ECO:0000256" key="1">
    <source>
        <dbReference type="SAM" id="MobiDB-lite"/>
    </source>
</evidence>
<name>A0A0P7WVK1_SCLFO</name>
<feature type="region of interest" description="Disordered" evidence="1">
    <location>
        <begin position="35"/>
        <end position="56"/>
    </location>
</feature>
<evidence type="ECO:0000313" key="2">
    <source>
        <dbReference type="EMBL" id="KPP65704.1"/>
    </source>
</evidence>
<accession>A0A0P7WVK1</accession>
<comment type="caution">
    <text evidence="2">The sequence shown here is derived from an EMBL/GenBank/DDBJ whole genome shotgun (WGS) entry which is preliminary data.</text>
</comment>
<dbReference type="EMBL" id="JARO02006127">
    <property type="protein sequence ID" value="KPP65704.1"/>
    <property type="molecule type" value="Genomic_DNA"/>
</dbReference>
<dbReference type="AlphaFoldDB" id="A0A0P7WVK1"/>
<organism evidence="2 3">
    <name type="scientific">Scleropages formosus</name>
    <name type="common">Asian bonytongue</name>
    <name type="synonym">Osteoglossum formosum</name>
    <dbReference type="NCBI Taxonomy" id="113540"/>
    <lineage>
        <taxon>Eukaryota</taxon>
        <taxon>Metazoa</taxon>
        <taxon>Chordata</taxon>
        <taxon>Craniata</taxon>
        <taxon>Vertebrata</taxon>
        <taxon>Euteleostomi</taxon>
        <taxon>Actinopterygii</taxon>
        <taxon>Neopterygii</taxon>
        <taxon>Teleostei</taxon>
        <taxon>Osteoglossocephala</taxon>
        <taxon>Osteoglossomorpha</taxon>
        <taxon>Osteoglossiformes</taxon>
        <taxon>Osteoglossidae</taxon>
        <taxon>Scleropages</taxon>
    </lineage>
</organism>
<evidence type="ECO:0000313" key="3">
    <source>
        <dbReference type="Proteomes" id="UP000034805"/>
    </source>
</evidence>
<proteinExistence type="predicted"/>
<reference evidence="2 3" key="1">
    <citation type="submission" date="2015-08" db="EMBL/GenBank/DDBJ databases">
        <title>The genome of the Asian arowana (Scleropages formosus).</title>
        <authorList>
            <person name="Tan M.H."/>
            <person name="Gan H.M."/>
            <person name="Croft L.J."/>
            <person name="Austin C.M."/>
        </authorList>
    </citation>
    <scope>NUCLEOTIDE SEQUENCE [LARGE SCALE GENOMIC DNA]</scope>
    <source>
        <strain evidence="2">Aro1</strain>
    </source>
</reference>
<sequence length="92" mass="10372">MSPYPRDPGQATLVSELSRFEAELDSDIQGLERRLSQKQHRRARGEVLIPPKAGTKPRFGDLRSYSSLVIHDRGPSGNLLHPNAPIRVARRF</sequence>
<gene>
    <name evidence="2" type="ORF">Z043_115864</name>
</gene>
<dbReference type="Proteomes" id="UP000034805">
    <property type="component" value="Unassembled WGS sequence"/>
</dbReference>
<protein>
    <submittedName>
        <fullName evidence="2">Uncharacterized protein</fullName>
    </submittedName>
</protein>